<dbReference type="AlphaFoldDB" id="A0A6A5R6G1"/>
<protein>
    <submittedName>
        <fullName evidence="1">Uncharacterized protein</fullName>
    </submittedName>
</protein>
<organism evidence="1 2">
    <name type="scientific">Didymella exigua CBS 183.55</name>
    <dbReference type="NCBI Taxonomy" id="1150837"/>
    <lineage>
        <taxon>Eukaryota</taxon>
        <taxon>Fungi</taxon>
        <taxon>Dikarya</taxon>
        <taxon>Ascomycota</taxon>
        <taxon>Pezizomycotina</taxon>
        <taxon>Dothideomycetes</taxon>
        <taxon>Pleosporomycetidae</taxon>
        <taxon>Pleosporales</taxon>
        <taxon>Pleosporineae</taxon>
        <taxon>Didymellaceae</taxon>
        <taxon>Didymella</taxon>
    </lineage>
</organism>
<reference evidence="1" key="1">
    <citation type="journal article" date="2020" name="Stud. Mycol.">
        <title>101 Dothideomycetes genomes: a test case for predicting lifestyles and emergence of pathogens.</title>
        <authorList>
            <person name="Haridas S."/>
            <person name="Albert R."/>
            <person name="Binder M."/>
            <person name="Bloem J."/>
            <person name="Labutti K."/>
            <person name="Salamov A."/>
            <person name="Andreopoulos B."/>
            <person name="Baker S."/>
            <person name="Barry K."/>
            <person name="Bills G."/>
            <person name="Bluhm B."/>
            <person name="Cannon C."/>
            <person name="Castanera R."/>
            <person name="Culley D."/>
            <person name="Daum C."/>
            <person name="Ezra D."/>
            <person name="Gonzalez J."/>
            <person name="Henrissat B."/>
            <person name="Kuo A."/>
            <person name="Liang C."/>
            <person name="Lipzen A."/>
            <person name="Lutzoni F."/>
            <person name="Magnuson J."/>
            <person name="Mondo S."/>
            <person name="Nolan M."/>
            <person name="Ohm R."/>
            <person name="Pangilinan J."/>
            <person name="Park H.-J."/>
            <person name="Ramirez L."/>
            <person name="Alfaro M."/>
            <person name="Sun H."/>
            <person name="Tritt A."/>
            <person name="Yoshinaga Y."/>
            <person name="Zwiers L.-H."/>
            <person name="Turgeon B."/>
            <person name="Goodwin S."/>
            <person name="Spatafora J."/>
            <person name="Crous P."/>
            <person name="Grigoriev I."/>
        </authorList>
    </citation>
    <scope>NUCLEOTIDE SEQUENCE</scope>
    <source>
        <strain evidence="1">CBS 183.55</strain>
    </source>
</reference>
<evidence type="ECO:0000313" key="1">
    <source>
        <dbReference type="EMBL" id="KAF1923163.1"/>
    </source>
</evidence>
<gene>
    <name evidence="1" type="ORF">M421DRAFT_332071</name>
</gene>
<keyword evidence="2" id="KW-1185">Reference proteome</keyword>
<dbReference type="Proteomes" id="UP000800082">
    <property type="component" value="Unassembled WGS sequence"/>
</dbReference>
<dbReference type="RefSeq" id="XP_033443416.1">
    <property type="nucleotide sequence ID" value="XM_033589388.1"/>
</dbReference>
<name>A0A6A5R6G1_9PLEO</name>
<accession>A0A6A5R6G1</accession>
<dbReference type="GeneID" id="54347035"/>
<evidence type="ECO:0000313" key="2">
    <source>
        <dbReference type="Proteomes" id="UP000800082"/>
    </source>
</evidence>
<sequence>MRHYPRSTHDVSRTEPLTLRASMLTLDSWSQLSGRRRMHLQKQSSPQGTRCQISAVCKCYRRTHTASSLWSGRHSGVRCFTCCTRCHLRMHVLTREFVDWLRSSSRSCNPGRTSGTGRREGLRRRRRVSWTRTWRRSCGVYGRAHVSTSIKARCSFLALPHVSSPPSRTPLQHL</sequence>
<dbReference type="EMBL" id="ML979009">
    <property type="protein sequence ID" value="KAF1923163.1"/>
    <property type="molecule type" value="Genomic_DNA"/>
</dbReference>
<proteinExistence type="predicted"/>